<dbReference type="Gene3D" id="1.10.357.10">
    <property type="entry name" value="Tetracycline Repressor, domain 2"/>
    <property type="match status" value="1"/>
</dbReference>
<dbReference type="RefSeq" id="WP_149654117.1">
    <property type="nucleotide sequence ID" value="NZ_VTZN01000060.1"/>
</dbReference>
<organism evidence="6 7">
    <name type="scientific">Mycobacterium simiae</name>
    <name type="common">Mycobacterium habana</name>
    <dbReference type="NCBI Taxonomy" id="1784"/>
    <lineage>
        <taxon>Bacteria</taxon>
        <taxon>Bacillati</taxon>
        <taxon>Actinomycetota</taxon>
        <taxon>Actinomycetes</taxon>
        <taxon>Mycobacteriales</taxon>
        <taxon>Mycobacteriaceae</taxon>
        <taxon>Mycobacterium</taxon>
        <taxon>Mycobacterium simiae complex</taxon>
    </lineage>
</organism>
<dbReference type="GO" id="GO:0000976">
    <property type="term" value="F:transcription cis-regulatory region binding"/>
    <property type="evidence" value="ECO:0007669"/>
    <property type="project" value="TreeGrafter"/>
</dbReference>
<keyword evidence="3" id="KW-0804">Transcription</keyword>
<dbReference type="InterPro" id="IPR009057">
    <property type="entry name" value="Homeodomain-like_sf"/>
</dbReference>
<evidence type="ECO:0000256" key="4">
    <source>
        <dbReference type="PROSITE-ProRule" id="PRU00335"/>
    </source>
</evidence>
<protein>
    <submittedName>
        <fullName evidence="6">Helix-turn-helix transcriptional regulator</fullName>
    </submittedName>
</protein>
<proteinExistence type="predicted"/>
<evidence type="ECO:0000256" key="3">
    <source>
        <dbReference type="ARBA" id="ARBA00023163"/>
    </source>
</evidence>
<dbReference type="Proteomes" id="UP000324701">
    <property type="component" value="Unassembled WGS sequence"/>
</dbReference>
<dbReference type="OrthoDB" id="4722751at2"/>
<evidence type="ECO:0000256" key="1">
    <source>
        <dbReference type="ARBA" id="ARBA00023015"/>
    </source>
</evidence>
<sequence>MLNAASGARQIEVRARLLAAARQLIRAHGHEAVGMEMIATTAGVSRATTYRYFASKEHVVCEAALAWGHEVAARIPQAIRQLPSR</sequence>
<dbReference type="InterPro" id="IPR001647">
    <property type="entry name" value="HTH_TetR"/>
</dbReference>
<evidence type="ECO:0000313" key="7">
    <source>
        <dbReference type="Proteomes" id="UP000324701"/>
    </source>
</evidence>
<dbReference type="PROSITE" id="PS50977">
    <property type="entry name" value="HTH_TETR_2"/>
    <property type="match status" value="1"/>
</dbReference>
<dbReference type="GO" id="GO:0003700">
    <property type="term" value="F:DNA-binding transcription factor activity"/>
    <property type="evidence" value="ECO:0007669"/>
    <property type="project" value="TreeGrafter"/>
</dbReference>
<feature type="domain" description="HTH tetR-type" evidence="5">
    <location>
        <begin position="11"/>
        <end position="71"/>
    </location>
</feature>
<feature type="DNA-binding region" description="H-T-H motif" evidence="4">
    <location>
        <begin position="34"/>
        <end position="53"/>
    </location>
</feature>
<keyword evidence="2 4" id="KW-0238">DNA-binding</keyword>
<reference evidence="6 7" key="1">
    <citation type="submission" date="2019-09" db="EMBL/GenBank/DDBJ databases">
        <title>Report of infection by Mycobacterium simiae a patient suffering from pulmonary tuberculosis.</title>
        <authorList>
            <person name="Mohanty P.S."/>
            <person name="Bansal A.K."/>
            <person name="Singh H."/>
            <person name="Sharma S."/>
            <person name="Patil S.A."/>
            <person name="Upadhaya P."/>
            <person name="Singh P.K."/>
            <person name="Kumar D."/>
            <person name="Kumar S."/>
            <person name="Singh R.K."/>
            <person name="Chaudhary B."/>
        </authorList>
    </citation>
    <scope>NUCLEOTIDE SEQUENCE [LARGE SCALE GENOMIC DNA]</scope>
    <source>
        <strain evidence="6 7">JAL-560-SIM</strain>
    </source>
</reference>
<gene>
    <name evidence="6" type="ORF">F0Q45_11720</name>
</gene>
<name>A0A5B1BN45_MYCSI</name>
<dbReference type="EMBL" id="VTZN01000060">
    <property type="protein sequence ID" value="KAA1250047.1"/>
    <property type="molecule type" value="Genomic_DNA"/>
</dbReference>
<accession>A0A5B1BN45</accession>
<evidence type="ECO:0000259" key="5">
    <source>
        <dbReference type="PROSITE" id="PS50977"/>
    </source>
</evidence>
<dbReference type="InterPro" id="IPR050109">
    <property type="entry name" value="HTH-type_TetR-like_transc_reg"/>
</dbReference>
<dbReference type="AlphaFoldDB" id="A0A5B1BN45"/>
<evidence type="ECO:0000313" key="6">
    <source>
        <dbReference type="EMBL" id="KAA1250047.1"/>
    </source>
</evidence>
<keyword evidence="7" id="KW-1185">Reference proteome</keyword>
<evidence type="ECO:0000256" key="2">
    <source>
        <dbReference type="ARBA" id="ARBA00023125"/>
    </source>
</evidence>
<dbReference type="PANTHER" id="PTHR30055:SF234">
    <property type="entry name" value="HTH-TYPE TRANSCRIPTIONAL REGULATOR BETI"/>
    <property type="match status" value="1"/>
</dbReference>
<keyword evidence="1" id="KW-0805">Transcription regulation</keyword>
<comment type="caution">
    <text evidence="6">The sequence shown here is derived from an EMBL/GenBank/DDBJ whole genome shotgun (WGS) entry which is preliminary data.</text>
</comment>
<dbReference type="Pfam" id="PF00440">
    <property type="entry name" value="TetR_N"/>
    <property type="match status" value="1"/>
</dbReference>
<dbReference type="PRINTS" id="PR00455">
    <property type="entry name" value="HTHTETR"/>
</dbReference>
<dbReference type="SUPFAM" id="SSF46689">
    <property type="entry name" value="Homeodomain-like"/>
    <property type="match status" value="1"/>
</dbReference>
<dbReference type="PANTHER" id="PTHR30055">
    <property type="entry name" value="HTH-TYPE TRANSCRIPTIONAL REGULATOR RUTR"/>
    <property type="match status" value="1"/>
</dbReference>